<evidence type="ECO:0000256" key="12">
    <source>
        <dbReference type="SAM" id="MobiDB-lite"/>
    </source>
</evidence>
<evidence type="ECO:0000259" key="13">
    <source>
        <dbReference type="PROSITE" id="PS50157"/>
    </source>
</evidence>
<keyword evidence="10" id="KW-0539">Nucleus</keyword>
<dbReference type="GO" id="GO:0000981">
    <property type="term" value="F:DNA-binding transcription factor activity, RNA polymerase II-specific"/>
    <property type="evidence" value="ECO:0007669"/>
    <property type="project" value="TreeGrafter"/>
</dbReference>
<dbReference type="PROSITE" id="PS50157">
    <property type="entry name" value="ZINC_FINGER_C2H2_2"/>
    <property type="match status" value="9"/>
</dbReference>
<evidence type="ECO:0000256" key="1">
    <source>
        <dbReference type="ARBA" id="ARBA00004123"/>
    </source>
</evidence>
<dbReference type="EMBL" id="CM015731">
    <property type="protein sequence ID" value="KAF3704155.1"/>
    <property type="molecule type" value="Genomic_DNA"/>
</dbReference>
<name>A0A6G1QNM5_CHAAH</name>
<evidence type="ECO:0000256" key="10">
    <source>
        <dbReference type="ARBA" id="ARBA00023242"/>
    </source>
</evidence>
<comment type="similarity">
    <text evidence="2">Belongs to the krueppel C2H2-type zinc-finger protein family.</text>
</comment>
<keyword evidence="4" id="KW-0677">Repeat</keyword>
<sequence>MSITCKGMEMQPRGKHKIPSLKNLERESEDANSNKEHEFWDVLRHEHSTDLCWVCGKLLNSATSLKVHLRKHNVGKSCRDPIDDEQSSADCSYVGSEVADGSDSDGDSEEGQTKIPTSDNLCWVCGKLLNSTKSLRMHLQTHNEEISCLTQSDDRWSLTECSVPKSKVAESYKDWKESEGSDSDEDETNKGSFSEATTENWSGDCKDLYPLKYCCKVCGRFYRFRASFLKHVQEDEKDTDLCGVCGEHFWTEEGLRLHLQTYNRKNECRVCGRHFDGPKKLEIHARSHTREKPYGCSICGKTFTHDRSVKEHMRSHTGEKPHVCSVCAQCFSCKGYLLAHMRIHTGEKPFLCSVCGKGFRLKGNLKTHMLIHTGESAHRCLVCDKSFYLSETLKIHMRTHTGERPYLCNVCGKSFSVSCSLTKHMVVHGGERTHCCYICRKRFLRKEELRRHIQTHRNLGRHVAVIYKKTK</sequence>
<feature type="compositionally biased region" description="Acidic residues" evidence="12">
    <location>
        <begin position="100"/>
        <end position="110"/>
    </location>
</feature>
<comment type="subcellular location">
    <subcellularLocation>
        <location evidence="1">Nucleus</location>
    </subcellularLocation>
</comment>
<keyword evidence="5 11" id="KW-0863">Zinc-finger</keyword>
<evidence type="ECO:0000256" key="5">
    <source>
        <dbReference type="ARBA" id="ARBA00022771"/>
    </source>
</evidence>
<dbReference type="FunFam" id="3.30.160.60:FF:000538">
    <property type="entry name" value="zinc finger protein 853"/>
    <property type="match status" value="1"/>
</dbReference>
<keyword evidence="9" id="KW-0804">Transcription</keyword>
<feature type="domain" description="C2H2-type" evidence="13">
    <location>
        <begin position="434"/>
        <end position="456"/>
    </location>
</feature>
<proteinExistence type="inferred from homology"/>
<feature type="domain" description="C2H2-type" evidence="13">
    <location>
        <begin position="266"/>
        <end position="293"/>
    </location>
</feature>
<dbReference type="GO" id="GO:0005634">
    <property type="term" value="C:nucleus"/>
    <property type="evidence" value="ECO:0007669"/>
    <property type="project" value="UniProtKB-SubCell"/>
</dbReference>
<feature type="domain" description="C2H2-type" evidence="13">
    <location>
        <begin position="350"/>
        <end position="377"/>
    </location>
</feature>
<gene>
    <name evidence="14" type="ORF">EXN66_Car019843</name>
</gene>
<feature type="domain" description="C2H2-type" evidence="13">
    <location>
        <begin position="294"/>
        <end position="321"/>
    </location>
</feature>
<evidence type="ECO:0000256" key="11">
    <source>
        <dbReference type="PROSITE-ProRule" id="PRU00042"/>
    </source>
</evidence>
<evidence type="ECO:0000256" key="6">
    <source>
        <dbReference type="ARBA" id="ARBA00022833"/>
    </source>
</evidence>
<dbReference type="InterPro" id="IPR036236">
    <property type="entry name" value="Znf_C2H2_sf"/>
</dbReference>
<feature type="domain" description="C2H2-type" evidence="13">
    <location>
        <begin position="120"/>
        <end position="147"/>
    </location>
</feature>
<evidence type="ECO:0000256" key="8">
    <source>
        <dbReference type="ARBA" id="ARBA00023125"/>
    </source>
</evidence>
<organism evidence="14 15">
    <name type="scientific">Channa argus</name>
    <name type="common">Northern snakehead</name>
    <name type="synonym">Ophicephalus argus</name>
    <dbReference type="NCBI Taxonomy" id="215402"/>
    <lineage>
        <taxon>Eukaryota</taxon>
        <taxon>Metazoa</taxon>
        <taxon>Chordata</taxon>
        <taxon>Craniata</taxon>
        <taxon>Vertebrata</taxon>
        <taxon>Euteleostomi</taxon>
        <taxon>Actinopterygii</taxon>
        <taxon>Neopterygii</taxon>
        <taxon>Teleostei</taxon>
        <taxon>Neoteleostei</taxon>
        <taxon>Acanthomorphata</taxon>
        <taxon>Anabantaria</taxon>
        <taxon>Anabantiformes</taxon>
        <taxon>Channoidei</taxon>
        <taxon>Channidae</taxon>
        <taxon>Channa</taxon>
    </lineage>
</organism>
<keyword evidence="3" id="KW-0479">Metal-binding</keyword>
<feature type="region of interest" description="Disordered" evidence="12">
    <location>
        <begin position="76"/>
        <end position="114"/>
    </location>
</feature>
<dbReference type="SMART" id="SM00355">
    <property type="entry name" value="ZnF_C2H2"/>
    <property type="match status" value="10"/>
</dbReference>
<dbReference type="PROSITE" id="PS00028">
    <property type="entry name" value="ZINC_FINGER_C2H2_1"/>
    <property type="match status" value="9"/>
</dbReference>
<evidence type="ECO:0000256" key="2">
    <source>
        <dbReference type="ARBA" id="ARBA00006991"/>
    </source>
</evidence>
<feature type="domain" description="C2H2-type" evidence="13">
    <location>
        <begin position="50"/>
        <end position="77"/>
    </location>
</feature>
<dbReference type="FunFam" id="3.30.160.60:FF:000624">
    <property type="entry name" value="zinc finger protein 697"/>
    <property type="match status" value="1"/>
</dbReference>
<feature type="domain" description="C2H2-type" evidence="13">
    <location>
        <begin position="322"/>
        <end position="349"/>
    </location>
</feature>
<dbReference type="GO" id="GO:0000977">
    <property type="term" value="F:RNA polymerase II transcription regulatory region sequence-specific DNA binding"/>
    <property type="evidence" value="ECO:0007669"/>
    <property type="project" value="TreeGrafter"/>
</dbReference>
<dbReference type="InterPro" id="IPR013087">
    <property type="entry name" value="Znf_C2H2_type"/>
</dbReference>
<keyword evidence="15" id="KW-1185">Reference proteome</keyword>
<evidence type="ECO:0000256" key="3">
    <source>
        <dbReference type="ARBA" id="ARBA00022723"/>
    </source>
</evidence>
<evidence type="ECO:0000256" key="9">
    <source>
        <dbReference type="ARBA" id="ARBA00023163"/>
    </source>
</evidence>
<evidence type="ECO:0000256" key="4">
    <source>
        <dbReference type="ARBA" id="ARBA00022737"/>
    </source>
</evidence>
<protein>
    <submittedName>
        <fullName evidence="14">Zinc finger protein 709</fullName>
    </submittedName>
</protein>
<dbReference type="FunFam" id="3.30.160.60:FF:001480">
    <property type="entry name" value="Si:cabz01071911.3"/>
    <property type="match status" value="1"/>
</dbReference>
<dbReference type="GO" id="GO:0008270">
    <property type="term" value="F:zinc ion binding"/>
    <property type="evidence" value="ECO:0007669"/>
    <property type="project" value="UniProtKB-KW"/>
</dbReference>
<dbReference type="Pfam" id="PF00096">
    <property type="entry name" value="zf-C2H2"/>
    <property type="match status" value="4"/>
</dbReference>
<dbReference type="FunFam" id="3.30.160.60:FF:001235">
    <property type="entry name" value="Si:ch211-119o8.6"/>
    <property type="match status" value="1"/>
</dbReference>
<evidence type="ECO:0000313" key="14">
    <source>
        <dbReference type="EMBL" id="KAF3704155.1"/>
    </source>
</evidence>
<feature type="region of interest" description="Disordered" evidence="12">
    <location>
        <begin position="1"/>
        <end position="32"/>
    </location>
</feature>
<accession>A0A6G1QNM5</accession>
<dbReference type="FunFam" id="3.30.160.60:FF:002343">
    <property type="entry name" value="Zinc finger protein 33A"/>
    <property type="match status" value="1"/>
</dbReference>
<reference evidence="15" key="2">
    <citation type="submission" date="2019-02" db="EMBL/GenBank/DDBJ databases">
        <title>Opniocepnalus argus Var Kimnra genome.</title>
        <authorList>
            <person name="Zhou C."/>
            <person name="Xiao S."/>
        </authorList>
    </citation>
    <scope>NUCLEOTIDE SEQUENCE [LARGE SCALE GENOMIC DNA]</scope>
</reference>
<dbReference type="AlphaFoldDB" id="A0A6G1QNM5"/>
<dbReference type="PANTHER" id="PTHR24381:SF393">
    <property type="entry name" value="CHROMATIN-LINKED ADAPTOR FOR MSL PROTEINS, ISOFORM B"/>
    <property type="match status" value="1"/>
</dbReference>
<dbReference type="Gene3D" id="3.30.160.60">
    <property type="entry name" value="Classic Zinc Finger"/>
    <property type="match status" value="9"/>
</dbReference>
<dbReference type="SUPFAM" id="SSF57667">
    <property type="entry name" value="beta-beta-alpha zinc fingers"/>
    <property type="match status" value="5"/>
</dbReference>
<dbReference type="PANTHER" id="PTHR24381">
    <property type="entry name" value="ZINC FINGER PROTEIN"/>
    <property type="match status" value="1"/>
</dbReference>
<feature type="domain" description="C2H2-type" evidence="13">
    <location>
        <begin position="378"/>
        <end position="405"/>
    </location>
</feature>
<feature type="domain" description="C2H2-type" evidence="13">
    <location>
        <begin position="406"/>
        <end position="433"/>
    </location>
</feature>
<dbReference type="Proteomes" id="UP000503349">
    <property type="component" value="Chromosome 20"/>
</dbReference>
<reference evidence="14 15" key="1">
    <citation type="submission" date="2019-02" db="EMBL/GenBank/DDBJ databases">
        <title>Opniocepnalus argus genome.</title>
        <authorList>
            <person name="Zhou C."/>
            <person name="Xiao S."/>
        </authorList>
    </citation>
    <scope>NUCLEOTIDE SEQUENCE [LARGE SCALE GENOMIC DNA]</scope>
    <source>
        <strain evidence="14">OARG1902GOOAL</strain>
        <tissue evidence="14">Muscle</tissue>
    </source>
</reference>
<evidence type="ECO:0000256" key="7">
    <source>
        <dbReference type="ARBA" id="ARBA00023015"/>
    </source>
</evidence>
<evidence type="ECO:0000313" key="15">
    <source>
        <dbReference type="Proteomes" id="UP000503349"/>
    </source>
</evidence>
<feature type="region of interest" description="Disordered" evidence="12">
    <location>
        <begin position="172"/>
        <end position="198"/>
    </location>
</feature>
<keyword evidence="8" id="KW-0238">DNA-binding</keyword>
<keyword evidence="7" id="KW-0805">Transcription regulation</keyword>
<keyword evidence="6" id="KW-0862">Zinc</keyword>